<feature type="domain" description="DUF4123" evidence="1">
    <location>
        <begin position="49"/>
        <end position="134"/>
    </location>
</feature>
<organism evidence="2 3">
    <name type="scientific">Proteus vulgaris</name>
    <dbReference type="NCBI Taxonomy" id="585"/>
    <lineage>
        <taxon>Bacteria</taxon>
        <taxon>Pseudomonadati</taxon>
        <taxon>Pseudomonadota</taxon>
        <taxon>Gammaproteobacteria</taxon>
        <taxon>Enterobacterales</taxon>
        <taxon>Morganellaceae</taxon>
        <taxon>Proteus</taxon>
    </lineage>
</organism>
<dbReference type="Pfam" id="PF13503">
    <property type="entry name" value="DUF4123"/>
    <property type="match status" value="1"/>
</dbReference>
<dbReference type="Proteomes" id="UP000503287">
    <property type="component" value="Chromosome"/>
</dbReference>
<gene>
    <name evidence="2" type="ORF">GTH24_05775</name>
</gene>
<dbReference type="AlphaFoldDB" id="A0A6G6SFX8"/>
<reference evidence="2 3" key="1">
    <citation type="submission" date="2020-01" db="EMBL/GenBank/DDBJ databases">
        <title>The genomic epidemiology of tigecycline resistance gene tet(X) variants in a swine farm in China.</title>
        <authorList>
            <person name="Peng K."/>
            <person name="Li R."/>
        </authorList>
    </citation>
    <scope>NUCLEOTIDE SEQUENCE [LARGE SCALE GENOMIC DNA]</scope>
    <source>
        <strain evidence="2 3">ZN3</strain>
    </source>
</reference>
<evidence type="ECO:0000313" key="2">
    <source>
        <dbReference type="EMBL" id="QIF93425.1"/>
    </source>
</evidence>
<sequence>MEYYLSQAKNFSEHQFAVIDKAFANELVERYPTLDIVSSHLKPQSHLYPALISLHELSSSEWQSIISEIIQQSSEISSSAKICLLLESHLSANEIKNELANMLLISDEQQNYVLRYYDPRVLFHLSWILTPWQLQILLKTHLIQSWTYLLENQWNTLYFPEHIAYQKNSPTDLPLTQICQIGLINQILNKLPSVNILSERIKISQLINKLITQAHNLELIEQDDIIAFVLYGITYQCAFWLQSDFKELLYLSSKNPKYFSRMILQIDNSKWNKTKSETPTLIDIYGE</sequence>
<keyword evidence="3" id="KW-1185">Reference proteome</keyword>
<dbReference type="EMBL" id="CP047344">
    <property type="protein sequence ID" value="QIF93425.1"/>
    <property type="molecule type" value="Genomic_DNA"/>
</dbReference>
<proteinExistence type="predicted"/>
<evidence type="ECO:0000259" key="1">
    <source>
        <dbReference type="Pfam" id="PF13503"/>
    </source>
</evidence>
<evidence type="ECO:0000313" key="3">
    <source>
        <dbReference type="Proteomes" id="UP000503287"/>
    </source>
</evidence>
<accession>A0A6G6SFX8</accession>
<dbReference type="RefSeq" id="WP_164526055.1">
    <property type="nucleotide sequence ID" value="NZ_CP047344.1"/>
</dbReference>
<dbReference type="InterPro" id="IPR025391">
    <property type="entry name" value="DUF4123"/>
</dbReference>
<protein>
    <submittedName>
        <fullName evidence="2">DUF4123 domain-containing protein</fullName>
    </submittedName>
</protein>
<name>A0A6G6SFX8_PROVU</name>